<dbReference type="Proteomes" id="UP000294980">
    <property type="component" value="Unassembled WGS sequence"/>
</dbReference>
<evidence type="ECO:0000313" key="1">
    <source>
        <dbReference type="EMBL" id="TCO74293.1"/>
    </source>
</evidence>
<sequence>MRLLFLKLFTALAVLSVLTAYLHYRHTGLTPYRYTTLVINTINTDASPIRQRLADVVRRFTLGSGLIKDPLDADPPDLQMPLPTWRGKGANALRETVHPRYRTTGEPIPLADTNLWILHEAQGPTREVPVESTDSLTRALASAAPGDRIILAPGHYAIRSPLTLGGTGSAQQPLQLTAARLGEAILTFKDGGSLRVNGSNWTVSDIVMRRDCGDAPCPAPVELSQRANHFTARNLFVTGASALLEPAKDGGPATTSLAEGITLLNGELSAKSVSPREVAIRRISRARADRQLITLCPTATTATDCDTTSLQDAAKQVAPGGLILLRQGNYRQAAHFQTPGVHLLAEPGARLVDTATGGKGAIVVSADITVEGLECSGITVSSGNGACLRQNRGDVTLMGVHFHHSQMGVLTGHEGGNISIYDSYLHDSGAGGRGNLGHNVYVNSGRLAFIRSWSLMARNAGHELKSRAAHTLIQDSLIASVNARDSRLVDVPDGGALEISGSVLGEGPRSENWDMIGYGLEIRDKTPPHAENVVRLVGNTFYSDRPQGVNLLNAANASDVVARDNVAVGLRNVGELASAYVDRDAAQVPPFPALQALAFQ</sequence>
<dbReference type="AlphaFoldDB" id="A0A4R2KKU3"/>
<name>A0A4R2KKU3_9GAMM</name>
<protein>
    <recommendedName>
        <fullName evidence="3">Parallel beta helix pectate lyase-like protein</fullName>
    </recommendedName>
</protein>
<organism evidence="1 2">
    <name type="scientific">Chromatocurvus halotolerans</name>
    <dbReference type="NCBI Taxonomy" id="1132028"/>
    <lineage>
        <taxon>Bacteria</taxon>
        <taxon>Pseudomonadati</taxon>
        <taxon>Pseudomonadota</taxon>
        <taxon>Gammaproteobacteria</taxon>
        <taxon>Cellvibrionales</taxon>
        <taxon>Halieaceae</taxon>
        <taxon>Chromatocurvus</taxon>
    </lineage>
</organism>
<proteinExistence type="predicted"/>
<comment type="caution">
    <text evidence="1">The sequence shown here is derived from an EMBL/GenBank/DDBJ whole genome shotgun (WGS) entry which is preliminary data.</text>
</comment>
<dbReference type="SUPFAM" id="SSF51126">
    <property type="entry name" value="Pectin lyase-like"/>
    <property type="match status" value="2"/>
</dbReference>
<accession>A0A4R2KKU3</accession>
<dbReference type="InterPro" id="IPR012334">
    <property type="entry name" value="Pectin_lyas_fold"/>
</dbReference>
<gene>
    <name evidence="1" type="ORF">EV688_1146</name>
</gene>
<dbReference type="Gene3D" id="2.160.20.10">
    <property type="entry name" value="Single-stranded right-handed beta-helix, Pectin lyase-like"/>
    <property type="match status" value="2"/>
</dbReference>
<dbReference type="EMBL" id="SLWX01000014">
    <property type="protein sequence ID" value="TCO74293.1"/>
    <property type="molecule type" value="Genomic_DNA"/>
</dbReference>
<dbReference type="InterPro" id="IPR011050">
    <property type="entry name" value="Pectin_lyase_fold/virulence"/>
</dbReference>
<evidence type="ECO:0008006" key="3">
    <source>
        <dbReference type="Google" id="ProtNLM"/>
    </source>
</evidence>
<reference evidence="1 2" key="1">
    <citation type="submission" date="2019-03" db="EMBL/GenBank/DDBJ databases">
        <title>Genomic Encyclopedia of Type Strains, Phase IV (KMG-IV): sequencing the most valuable type-strain genomes for metagenomic binning, comparative biology and taxonomic classification.</title>
        <authorList>
            <person name="Goeker M."/>
        </authorList>
    </citation>
    <scope>NUCLEOTIDE SEQUENCE [LARGE SCALE GENOMIC DNA]</scope>
    <source>
        <strain evidence="1 2">DSM 23344</strain>
    </source>
</reference>
<keyword evidence="2" id="KW-1185">Reference proteome</keyword>
<evidence type="ECO:0000313" key="2">
    <source>
        <dbReference type="Proteomes" id="UP000294980"/>
    </source>
</evidence>